<name>A0ABU6XUU9_9FABA</name>
<proteinExistence type="predicted"/>
<accession>A0ABU6XUU9</accession>
<reference evidence="1 2" key="1">
    <citation type="journal article" date="2023" name="Plants (Basel)">
        <title>Bridging the Gap: Combining Genomics and Transcriptomics Approaches to Understand Stylosanthes scabra, an Orphan Legume from the Brazilian Caatinga.</title>
        <authorList>
            <person name="Ferreira-Neto J.R.C."/>
            <person name="da Silva M.D."/>
            <person name="Binneck E."/>
            <person name="de Melo N.F."/>
            <person name="da Silva R.H."/>
            <person name="de Melo A.L.T.M."/>
            <person name="Pandolfi V."/>
            <person name="Bustamante F.O."/>
            <person name="Brasileiro-Vidal A.C."/>
            <person name="Benko-Iseppon A.M."/>
        </authorList>
    </citation>
    <scope>NUCLEOTIDE SEQUENCE [LARGE SCALE GENOMIC DNA]</scope>
    <source>
        <tissue evidence="1">Leaves</tissue>
    </source>
</reference>
<dbReference type="EMBL" id="JASCZI010213571">
    <property type="protein sequence ID" value="MED6201421.1"/>
    <property type="molecule type" value="Genomic_DNA"/>
</dbReference>
<dbReference type="Proteomes" id="UP001341840">
    <property type="component" value="Unassembled WGS sequence"/>
</dbReference>
<sequence>MLAFFSSGGSCDHSGRLPRAILGFCRSAAVVCHCLSFAVKLFEPFKSVSLPLFRFLENGKPVSFSLFRFLQNGLLFFGEFFRSLDGFRGQELPQSCFQLVNGVIPLIDLFLRGRQRVALGGSFVDWYFFHPTTSCHRRSRFLLLGSNVPTDGANVKVGSLTIVQRTSNGGLRFGIRRCAFDDEPYGVAESYGREGVDMEKHVSKNATKPIIGSHHRSQEINGIGA</sequence>
<protein>
    <submittedName>
        <fullName evidence="1">Uncharacterized protein</fullName>
    </submittedName>
</protein>
<comment type="caution">
    <text evidence="1">The sequence shown here is derived from an EMBL/GenBank/DDBJ whole genome shotgun (WGS) entry which is preliminary data.</text>
</comment>
<evidence type="ECO:0000313" key="2">
    <source>
        <dbReference type="Proteomes" id="UP001341840"/>
    </source>
</evidence>
<organism evidence="1 2">
    <name type="scientific">Stylosanthes scabra</name>
    <dbReference type="NCBI Taxonomy" id="79078"/>
    <lineage>
        <taxon>Eukaryota</taxon>
        <taxon>Viridiplantae</taxon>
        <taxon>Streptophyta</taxon>
        <taxon>Embryophyta</taxon>
        <taxon>Tracheophyta</taxon>
        <taxon>Spermatophyta</taxon>
        <taxon>Magnoliopsida</taxon>
        <taxon>eudicotyledons</taxon>
        <taxon>Gunneridae</taxon>
        <taxon>Pentapetalae</taxon>
        <taxon>rosids</taxon>
        <taxon>fabids</taxon>
        <taxon>Fabales</taxon>
        <taxon>Fabaceae</taxon>
        <taxon>Papilionoideae</taxon>
        <taxon>50 kb inversion clade</taxon>
        <taxon>dalbergioids sensu lato</taxon>
        <taxon>Dalbergieae</taxon>
        <taxon>Pterocarpus clade</taxon>
        <taxon>Stylosanthes</taxon>
    </lineage>
</organism>
<gene>
    <name evidence="1" type="ORF">PIB30_094824</name>
</gene>
<keyword evidence="2" id="KW-1185">Reference proteome</keyword>
<evidence type="ECO:0000313" key="1">
    <source>
        <dbReference type="EMBL" id="MED6201421.1"/>
    </source>
</evidence>